<protein>
    <submittedName>
        <fullName evidence="2">Uncharacterized protein</fullName>
    </submittedName>
</protein>
<gene>
    <name evidence="2" type="ORF">O9G_004250</name>
</gene>
<feature type="compositionally biased region" description="Basic and acidic residues" evidence="1">
    <location>
        <begin position="214"/>
        <end position="228"/>
    </location>
</feature>
<feature type="region of interest" description="Disordered" evidence="1">
    <location>
        <begin position="203"/>
        <end position="235"/>
    </location>
</feature>
<accession>A0A075AP85</accession>
<evidence type="ECO:0000313" key="2">
    <source>
        <dbReference type="EMBL" id="EPZ31859.1"/>
    </source>
</evidence>
<sequence>MADFKPSYQPLKDKDSIGKFDESDNEAIVRRITNRFSGTDFREEQNNIKTEALKKQLSVACQNVLEKYRLERDTKDFDQNRLLRTKELKKVLAKEIKNIFNSTSLPNPGALADAKNIYKYTSNPNLSKSKSQIDLTMLKLDERLQLAKETLNDTNVPSTKSKGISSKSMTNIFSAAEKSPSRHSSVNNLTSNLPMVSSKQKINVTAKKSISSRDLLDDRDSGSKKLGHDQFPIRT</sequence>
<reference evidence="2 3" key="1">
    <citation type="journal article" date="2013" name="Curr. Biol.">
        <title>Shared signatures of parasitism and phylogenomics unite Cryptomycota and microsporidia.</title>
        <authorList>
            <person name="James T.Y."/>
            <person name="Pelin A."/>
            <person name="Bonen L."/>
            <person name="Ahrendt S."/>
            <person name="Sain D."/>
            <person name="Corradi N."/>
            <person name="Stajich J.E."/>
        </authorList>
    </citation>
    <scope>NUCLEOTIDE SEQUENCE [LARGE SCALE GENOMIC DNA]</scope>
    <source>
        <strain evidence="2 3">CSF55</strain>
    </source>
</reference>
<name>A0A075AP85_ROZAC</name>
<organism evidence="2 3">
    <name type="scientific">Rozella allomycis (strain CSF55)</name>
    <dbReference type="NCBI Taxonomy" id="988480"/>
    <lineage>
        <taxon>Eukaryota</taxon>
        <taxon>Fungi</taxon>
        <taxon>Fungi incertae sedis</taxon>
        <taxon>Cryptomycota</taxon>
        <taxon>Cryptomycota incertae sedis</taxon>
        <taxon>Rozella</taxon>
    </lineage>
</organism>
<dbReference type="EMBL" id="KE561208">
    <property type="protein sequence ID" value="EPZ31859.1"/>
    <property type="molecule type" value="Genomic_DNA"/>
</dbReference>
<dbReference type="Proteomes" id="UP000030755">
    <property type="component" value="Unassembled WGS sequence"/>
</dbReference>
<evidence type="ECO:0000256" key="1">
    <source>
        <dbReference type="SAM" id="MobiDB-lite"/>
    </source>
</evidence>
<dbReference type="AlphaFoldDB" id="A0A075AP85"/>
<keyword evidence="3" id="KW-1185">Reference proteome</keyword>
<dbReference type="HOGENOM" id="CLU_1180785_0_0_1"/>
<proteinExistence type="predicted"/>
<evidence type="ECO:0000313" key="3">
    <source>
        <dbReference type="Proteomes" id="UP000030755"/>
    </source>
</evidence>